<evidence type="ECO:0000256" key="2">
    <source>
        <dbReference type="ARBA" id="ARBA00022829"/>
    </source>
</evidence>
<dbReference type="InterPro" id="IPR011044">
    <property type="entry name" value="Quino_amine_DH_bsu"/>
</dbReference>
<dbReference type="PANTHER" id="PTHR12377">
    <property type="entry name" value="CYTOSOLIC IRON-SULFUR ASSEMBLY COMPONENT 2B-RELATED"/>
    <property type="match status" value="1"/>
</dbReference>
<dbReference type="GO" id="GO:0051604">
    <property type="term" value="P:protein maturation"/>
    <property type="evidence" value="ECO:0007669"/>
    <property type="project" value="InterPro"/>
</dbReference>
<dbReference type="Gene3D" id="6.10.250.1280">
    <property type="match status" value="1"/>
</dbReference>
<evidence type="ECO:0000313" key="7">
    <source>
        <dbReference type="Proteomes" id="UP001279734"/>
    </source>
</evidence>
<dbReference type="EMBL" id="BSYO01000035">
    <property type="protein sequence ID" value="GMH28793.1"/>
    <property type="molecule type" value="Genomic_DNA"/>
</dbReference>
<dbReference type="SMART" id="SM00320">
    <property type="entry name" value="WD40"/>
    <property type="match status" value="1"/>
</dbReference>
<feature type="region of interest" description="Disordered" evidence="4">
    <location>
        <begin position="322"/>
        <end position="351"/>
    </location>
</feature>
<feature type="domain" description="MIP18 family-like" evidence="5">
    <location>
        <begin position="40"/>
        <end position="114"/>
    </location>
</feature>
<dbReference type="InterPro" id="IPR002744">
    <property type="entry name" value="MIP18-like"/>
</dbReference>
<organism evidence="6 7">
    <name type="scientific">Nepenthes gracilis</name>
    <name type="common">Slender pitcher plant</name>
    <dbReference type="NCBI Taxonomy" id="150966"/>
    <lineage>
        <taxon>Eukaryota</taxon>
        <taxon>Viridiplantae</taxon>
        <taxon>Streptophyta</taxon>
        <taxon>Embryophyta</taxon>
        <taxon>Tracheophyta</taxon>
        <taxon>Spermatophyta</taxon>
        <taxon>Magnoliopsida</taxon>
        <taxon>eudicotyledons</taxon>
        <taxon>Gunneridae</taxon>
        <taxon>Pentapetalae</taxon>
        <taxon>Caryophyllales</taxon>
        <taxon>Nepenthaceae</taxon>
        <taxon>Nepenthes</taxon>
    </lineage>
</organism>
<feature type="compositionally biased region" description="Basic and acidic residues" evidence="4">
    <location>
        <begin position="327"/>
        <end position="351"/>
    </location>
</feature>
<dbReference type="PANTHER" id="PTHR12377:SF0">
    <property type="entry name" value="CYTOSOLIC IRON-SULFUR ASSEMBLY COMPONENT 2B"/>
    <property type="match status" value="1"/>
</dbReference>
<dbReference type="Proteomes" id="UP001279734">
    <property type="component" value="Unassembled WGS sequence"/>
</dbReference>
<dbReference type="InterPro" id="IPR001680">
    <property type="entry name" value="WD40_rpt"/>
</dbReference>
<dbReference type="Gene3D" id="3.30.300.130">
    <property type="entry name" value="Fe-S cluster assembly (FSCA)"/>
    <property type="match status" value="1"/>
</dbReference>
<dbReference type="SUPFAM" id="SSF50969">
    <property type="entry name" value="YVTN repeat-like/Quinoprotein amine dehydrogenase"/>
    <property type="match status" value="1"/>
</dbReference>
<dbReference type="InterPro" id="IPR034904">
    <property type="entry name" value="FSCA_dom_sf"/>
</dbReference>
<keyword evidence="2" id="KW-0159">Chromosome partition</keyword>
<dbReference type="FunFam" id="3.30.300.130:FF:000010">
    <property type="entry name" value="Protein AE7-like 1"/>
    <property type="match status" value="1"/>
</dbReference>
<dbReference type="Pfam" id="PF01883">
    <property type="entry name" value="FeS_assembly_P"/>
    <property type="match status" value="1"/>
</dbReference>
<dbReference type="PROSITE" id="PS50294">
    <property type="entry name" value="WD_REPEATS_REGION"/>
    <property type="match status" value="1"/>
</dbReference>
<evidence type="ECO:0000256" key="4">
    <source>
        <dbReference type="SAM" id="MobiDB-lite"/>
    </source>
</evidence>
<feature type="region of interest" description="Disordered" evidence="4">
    <location>
        <begin position="264"/>
        <end position="287"/>
    </location>
</feature>
<protein>
    <recommendedName>
        <fullName evidence="5">MIP18 family-like domain-containing protein</fullName>
    </recommendedName>
</protein>
<dbReference type="AlphaFoldDB" id="A0AAD3TGY0"/>
<evidence type="ECO:0000313" key="6">
    <source>
        <dbReference type="EMBL" id="GMH28793.1"/>
    </source>
</evidence>
<dbReference type="PROSITE" id="PS50082">
    <property type="entry name" value="WD_REPEATS_2"/>
    <property type="match status" value="1"/>
</dbReference>
<evidence type="ECO:0000256" key="3">
    <source>
        <dbReference type="PROSITE-ProRule" id="PRU00221"/>
    </source>
</evidence>
<proteinExistence type="inferred from homology"/>
<dbReference type="SUPFAM" id="SSF117916">
    <property type="entry name" value="Fe-S cluster assembly (FSCA) domain-like"/>
    <property type="match status" value="1"/>
</dbReference>
<dbReference type="Pfam" id="PF00400">
    <property type="entry name" value="WD40"/>
    <property type="match status" value="1"/>
</dbReference>
<dbReference type="InterPro" id="IPR039796">
    <property type="entry name" value="MIP18"/>
</dbReference>
<dbReference type="InterPro" id="IPR015943">
    <property type="entry name" value="WD40/YVTN_repeat-like_dom_sf"/>
</dbReference>
<keyword evidence="3" id="KW-0853">WD repeat</keyword>
<comment type="similarity">
    <text evidence="1">Belongs to the MIP18 family.</text>
</comment>
<sequence length="486" mass="53750">MVTGLINANPTVYEKKERRVRPAASDMDDEYRVEPVDQLEIFDHIRDIKDPEHPYSLEELKVVTEDSIEVDDQHSSVKVTFTPTVEHCSMATVIGLCLRVKLIRSLPSRFKVDIRVAPGTHATEAAVNKQLNDKERVAAALENPNLVDMVDECLAPSGHRLVEKYYNRVQEHHTVDHTSVSPDRKLITVVGNDQDGLLVDAQTGKNVATAVGHQDYPFASAWQPDGRTFATGNQDKTCRVWDIRNYSRPTTVFNVPATFTSLAGRRSREAESKALGQPGTGHEGSPRTACQRVTLRLLTSWCDNPWVKMGAIATMIVPTWGTTNPAQKDDELPGTKGKDVESSSNKADHQANGDLSTQMAFDRCYYMYGGPVIHSINFETLHFVGNSLSIVRHEVGEQDVVFGFVGAPWTIVAYSEQTAMFGVIVLKQPPLQLTEAISGYNEHVILDEFVLNAIANSSSPWPLTPLQPLAIVSSPRLPTATLQQIV</sequence>
<name>A0AAD3TGY0_NEPGR</name>
<comment type="caution">
    <text evidence="6">The sequence shown here is derived from an EMBL/GenBank/DDBJ whole genome shotgun (WGS) entry which is preliminary data.</text>
</comment>
<accession>A0AAD3TGY0</accession>
<dbReference type="Gene3D" id="2.130.10.10">
    <property type="entry name" value="YVTN repeat-like/Quinoprotein amine dehydrogenase"/>
    <property type="match status" value="1"/>
</dbReference>
<reference evidence="6" key="1">
    <citation type="submission" date="2023-05" db="EMBL/GenBank/DDBJ databases">
        <title>Nepenthes gracilis genome sequencing.</title>
        <authorList>
            <person name="Fukushima K."/>
        </authorList>
    </citation>
    <scope>NUCLEOTIDE SEQUENCE</scope>
    <source>
        <strain evidence="6">SING2019-196</strain>
    </source>
</reference>
<evidence type="ECO:0000259" key="5">
    <source>
        <dbReference type="Pfam" id="PF01883"/>
    </source>
</evidence>
<feature type="repeat" description="WD" evidence="3">
    <location>
        <begin position="210"/>
        <end position="251"/>
    </location>
</feature>
<gene>
    <name evidence="6" type="ORF">Nepgr_030636</name>
</gene>
<keyword evidence="7" id="KW-1185">Reference proteome</keyword>
<dbReference type="GO" id="GO:0007059">
    <property type="term" value="P:chromosome segregation"/>
    <property type="evidence" value="ECO:0007669"/>
    <property type="project" value="UniProtKB-KW"/>
</dbReference>
<evidence type="ECO:0000256" key="1">
    <source>
        <dbReference type="ARBA" id="ARBA00010381"/>
    </source>
</evidence>